<comment type="cofactor">
    <cofactor evidence="1">
        <name>pyridoxal 5'-phosphate</name>
        <dbReference type="ChEBI" id="CHEBI:597326"/>
    </cofactor>
</comment>
<dbReference type="InterPro" id="IPR015421">
    <property type="entry name" value="PyrdxlP-dep_Trfase_major"/>
</dbReference>
<accession>A0A2I1R4Q7</accession>
<gene>
    <name evidence="5" type="ORF">CYJ73_18420</name>
</gene>
<evidence type="ECO:0000256" key="2">
    <source>
        <dbReference type="PIRSR" id="PIRSR000390-1"/>
    </source>
</evidence>
<proteinExistence type="inferred from homology"/>
<dbReference type="GO" id="GO:0030170">
    <property type="term" value="F:pyridoxal phosphate binding"/>
    <property type="evidence" value="ECO:0007669"/>
    <property type="project" value="TreeGrafter"/>
</dbReference>
<sequence length="399" mass="44019">MEVLVMTMSMDRATSTVPVYRPYLGEDVQQAAVDALAAGWLGMGALSKQFEDEVGTYLGASERTVVSTNSCTEALHLAARLIGLGPSDEVICPSFTYVAGHQALTRTGAEVVFCDVEPRYLNIDPQRVRELITPRTKAILVVDYLGFPCDLDELMAIAREHGLRVIEDAAHAFGSVRAGRRVGSHGDITCFSFGPVKMITTLEGGAIVTSDPADLQVLRELRHLGIDSDTDARYRNQRNWDFDVVRQGYRCHLGSVPAAIGLSQLARVDEFIANRQRYCQFYDSAFAEIPELELFDTDWSDVAPYIYVIRTGGRAERTRLVEHLKSAGVATGIHFQGAHEFSYYRNSRRGDLSVTHAAADRVLTLPLHSYMSEADLDRVVSAVTSFYRPAIDSGRATEG</sequence>
<dbReference type="EMBL" id="PKJC01000016">
    <property type="protein sequence ID" value="PKZ64110.1"/>
    <property type="molecule type" value="Genomic_DNA"/>
</dbReference>
<dbReference type="InterPro" id="IPR015424">
    <property type="entry name" value="PyrdxlP-dep_Trfase"/>
</dbReference>
<dbReference type="CDD" id="cd00616">
    <property type="entry name" value="AHBA_syn"/>
    <property type="match status" value="1"/>
</dbReference>
<dbReference type="Proteomes" id="UP000234662">
    <property type="component" value="Unassembled WGS sequence"/>
</dbReference>
<name>A0A2I1R4Q7_9ACTN</name>
<comment type="caution">
    <text evidence="5">The sequence shown here is derived from an EMBL/GenBank/DDBJ whole genome shotgun (WGS) entry which is preliminary data.</text>
</comment>
<evidence type="ECO:0000256" key="3">
    <source>
        <dbReference type="PIRSR" id="PIRSR000390-2"/>
    </source>
</evidence>
<dbReference type="PIRSF" id="PIRSF000390">
    <property type="entry name" value="PLP_StrS"/>
    <property type="match status" value="1"/>
</dbReference>
<dbReference type="GO" id="GO:0000271">
    <property type="term" value="P:polysaccharide biosynthetic process"/>
    <property type="evidence" value="ECO:0007669"/>
    <property type="project" value="TreeGrafter"/>
</dbReference>
<feature type="active site" description="Proton acceptor" evidence="2">
    <location>
        <position position="197"/>
    </location>
</feature>
<dbReference type="STRING" id="2055.BCM27_25160"/>
<dbReference type="Pfam" id="PF01041">
    <property type="entry name" value="DegT_DnrJ_EryC1"/>
    <property type="match status" value="1"/>
</dbReference>
<dbReference type="InterPro" id="IPR000653">
    <property type="entry name" value="DegT/StrS_aminotransferase"/>
</dbReference>
<dbReference type="GO" id="GO:0008483">
    <property type="term" value="F:transaminase activity"/>
    <property type="evidence" value="ECO:0007669"/>
    <property type="project" value="UniProtKB-KW"/>
</dbReference>
<dbReference type="AlphaFoldDB" id="A0A2I1R4Q7"/>
<keyword evidence="5" id="KW-0032">Aminotransferase</keyword>
<evidence type="ECO:0000256" key="1">
    <source>
        <dbReference type="ARBA" id="ARBA00001933"/>
    </source>
</evidence>
<evidence type="ECO:0000313" key="5">
    <source>
        <dbReference type="EMBL" id="PKZ64110.1"/>
    </source>
</evidence>
<comment type="similarity">
    <text evidence="4">Belongs to the DegT/DnrJ/EryC1 family.</text>
</comment>
<dbReference type="PANTHER" id="PTHR30244:SF34">
    <property type="entry name" value="DTDP-4-AMINO-4,6-DIDEOXYGALACTOSE TRANSAMINASE"/>
    <property type="match status" value="1"/>
</dbReference>
<evidence type="ECO:0000256" key="4">
    <source>
        <dbReference type="RuleBase" id="RU004508"/>
    </source>
</evidence>
<dbReference type="Gene3D" id="3.90.1150.10">
    <property type="entry name" value="Aspartate Aminotransferase, domain 1"/>
    <property type="match status" value="1"/>
</dbReference>
<dbReference type="SUPFAM" id="SSF53383">
    <property type="entry name" value="PLP-dependent transferases"/>
    <property type="match status" value="1"/>
</dbReference>
<keyword evidence="5" id="KW-0808">Transferase</keyword>
<organism evidence="5 6">
    <name type="scientific">Gordonia terrae</name>
    <dbReference type="NCBI Taxonomy" id="2055"/>
    <lineage>
        <taxon>Bacteria</taxon>
        <taxon>Bacillati</taxon>
        <taxon>Actinomycetota</taxon>
        <taxon>Actinomycetes</taxon>
        <taxon>Mycobacteriales</taxon>
        <taxon>Gordoniaceae</taxon>
        <taxon>Gordonia</taxon>
    </lineage>
</organism>
<protein>
    <submittedName>
        <fullName evidence="5">DegT/DnrJ/EryC1/StrS family aminotransferase</fullName>
    </submittedName>
</protein>
<dbReference type="Gene3D" id="3.40.640.10">
    <property type="entry name" value="Type I PLP-dependent aspartate aminotransferase-like (Major domain)"/>
    <property type="match status" value="1"/>
</dbReference>
<dbReference type="InterPro" id="IPR015422">
    <property type="entry name" value="PyrdxlP-dep_Trfase_small"/>
</dbReference>
<evidence type="ECO:0000313" key="6">
    <source>
        <dbReference type="Proteomes" id="UP000234662"/>
    </source>
</evidence>
<dbReference type="PANTHER" id="PTHR30244">
    <property type="entry name" value="TRANSAMINASE"/>
    <property type="match status" value="1"/>
</dbReference>
<reference evidence="5 6" key="1">
    <citation type="submission" date="2017-12" db="EMBL/GenBank/DDBJ databases">
        <title>Phylogenetic diversity of female urinary microbiome.</title>
        <authorList>
            <person name="Thomas-White K."/>
            <person name="Wolfe A.J."/>
        </authorList>
    </citation>
    <scope>NUCLEOTIDE SEQUENCE [LARGE SCALE GENOMIC DNA]</scope>
    <source>
        <strain evidence="5 6">UMB0777</strain>
    </source>
</reference>
<feature type="modified residue" description="N6-(pyridoxal phosphate)lysine" evidence="3">
    <location>
        <position position="197"/>
    </location>
</feature>
<keyword evidence="3 4" id="KW-0663">Pyridoxal phosphate</keyword>